<accession>A0A9D4PDG2</accession>
<feature type="region of interest" description="Disordered" evidence="1">
    <location>
        <begin position="43"/>
        <end position="85"/>
    </location>
</feature>
<dbReference type="Proteomes" id="UP000821837">
    <property type="component" value="Unassembled WGS sequence"/>
</dbReference>
<dbReference type="VEuPathDB" id="VectorBase:RSAN_056929"/>
<reference evidence="2" key="1">
    <citation type="journal article" date="2020" name="Cell">
        <title>Large-Scale Comparative Analyses of Tick Genomes Elucidate Their Genetic Diversity and Vector Capacities.</title>
        <authorList>
            <consortium name="Tick Genome and Microbiome Consortium (TIGMIC)"/>
            <person name="Jia N."/>
            <person name="Wang J."/>
            <person name="Shi W."/>
            <person name="Du L."/>
            <person name="Sun Y."/>
            <person name="Zhan W."/>
            <person name="Jiang J.F."/>
            <person name="Wang Q."/>
            <person name="Zhang B."/>
            <person name="Ji P."/>
            <person name="Bell-Sakyi L."/>
            <person name="Cui X.M."/>
            <person name="Yuan T.T."/>
            <person name="Jiang B.G."/>
            <person name="Yang W.F."/>
            <person name="Lam T.T."/>
            <person name="Chang Q.C."/>
            <person name="Ding S.J."/>
            <person name="Wang X.J."/>
            <person name="Zhu J.G."/>
            <person name="Ruan X.D."/>
            <person name="Zhao L."/>
            <person name="Wei J.T."/>
            <person name="Ye R.Z."/>
            <person name="Que T.C."/>
            <person name="Du C.H."/>
            <person name="Zhou Y.H."/>
            <person name="Cheng J.X."/>
            <person name="Dai P.F."/>
            <person name="Guo W.B."/>
            <person name="Han X.H."/>
            <person name="Huang E.J."/>
            <person name="Li L.F."/>
            <person name="Wei W."/>
            <person name="Gao Y.C."/>
            <person name="Liu J.Z."/>
            <person name="Shao H.Z."/>
            <person name="Wang X."/>
            <person name="Wang C.C."/>
            <person name="Yang T.C."/>
            <person name="Huo Q.B."/>
            <person name="Li W."/>
            <person name="Chen H.Y."/>
            <person name="Chen S.E."/>
            <person name="Zhou L.G."/>
            <person name="Ni X.B."/>
            <person name="Tian J.H."/>
            <person name="Sheng Y."/>
            <person name="Liu T."/>
            <person name="Pan Y.S."/>
            <person name="Xia L.Y."/>
            <person name="Li J."/>
            <person name="Zhao F."/>
            <person name="Cao W.C."/>
        </authorList>
    </citation>
    <scope>NUCLEOTIDE SEQUENCE</scope>
    <source>
        <strain evidence="2">Rsan-2018</strain>
    </source>
</reference>
<protein>
    <submittedName>
        <fullName evidence="2">Uncharacterized protein</fullName>
    </submittedName>
</protein>
<evidence type="ECO:0000313" key="3">
    <source>
        <dbReference type="Proteomes" id="UP000821837"/>
    </source>
</evidence>
<feature type="compositionally biased region" description="Polar residues" evidence="1">
    <location>
        <begin position="75"/>
        <end position="85"/>
    </location>
</feature>
<name>A0A9D4PDG2_RHISA</name>
<dbReference type="EMBL" id="JABSTV010001255">
    <property type="protein sequence ID" value="KAH7935575.1"/>
    <property type="molecule type" value="Genomic_DNA"/>
</dbReference>
<organism evidence="2 3">
    <name type="scientific">Rhipicephalus sanguineus</name>
    <name type="common">Brown dog tick</name>
    <name type="synonym">Ixodes sanguineus</name>
    <dbReference type="NCBI Taxonomy" id="34632"/>
    <lineage>
        <taxon>Eukaryota</taxon>
        <taxon>Metazoa</taxon>
        <taxon>Ecdysozoa</taxon>
        <taxon>Arthropoda</taxon>
        <taxon>Chelicerata</taxon>
        <taxon>Arachnida</taxon>
        <taxon>Acari</taxon>
        <taxon>Parasitiformes</taxon>
        <taxon>Ixodida</taxon>
        <taxon>Ixodoidea</taxon>
        <taxon>Ixodidae</taxon>
        <taxon>Rhipicephalinae</taxon>
        <taxon>Rhipicephalus</taxon>
        <taxon>Rhipicephalus</taxon>
    </lineage>
</organism>
<sequence length="233" mass="25029">MIQNDPQSVSGIRSLSEIMICVQAPEEAKVFIPVLDDEFHDGRNLGAEDTRSSLSSEGNAEGGGVDIDTGREQSFPPSISSSATLPETTTTFAQVPAPLVPGLPFAKAPEEPMTHTSDTTVLADPPEPLLLLREHSLAECAPGHLMLSDKVLRDKRKNVALSIIREPIDILSSIPKKPAVEPPAKSPGMPSRILVRQASLAVPRLPLSPRNSRSPPRKGAFLFEVPLGNYCEC</sequence>
<comment type="caution">
    <text evidence="2">The sequence shown here is derived from an EMBL/GenBank/DDBJ whole genome shotgun (WGS) entry which is preliminary data.</text>
</comment>
<keyword evidence="3" id="KW-1185">Reference proteome</keyword>
<dbReference type="AlphaFoldDB" id="A0A9D4PDG2"/>
<proteinExistence type="predicted"/>
<evidence type="ECO:0000256" key="1">
    <source>
        <dbReference type="SAM" id="MobiDB-lite"/>
    </source>
</evidence>
<reference evidence="2" key="2">
    <citation type="submission" date="2021-09" db="EMBL/GenBank/DDBJ databases">
        <authorList>
            <person name="Jia N."/>
            <person name="Wang J."/>
            <person name="Shi W."/>
            <person name="Du L."/>
            <person name="Sun Y."/>
            <person name="Zhan W."/>
            <person name="Jiang J."/>
            <person name="Wang Q."/>
            <person name="Zhang B."/>
            <person name="Ji P."/>
            <person name="Sakyi L.B."/>
            <person name="Cui X."/>
            <person name="Yuan T."/>
            <person name="Jiang B."/>
            <person name="Yang W."/>
            <person name="Lam T.T.-Y."/>
            <person name="Chang Q."/>
            <person name="Ding S."/>
            <person name="Wang X."/>
            <person name="Zhu J."/>
            <person name="Ruan X."/>
            <person name="Zhao L."/>
            <person name="Wei J."/>
            <person name="Que T."/>
            <person name="Du C."/>
            <person name="Cheng J."/>
            <person name="Dai P."/>
            <person name="Han X."/>
            <person name="Huang E."/>
            <person name="Gao Y."/>
            <person name="Liu J."/>
            <person name="Shao H."/>
            <person name="Ye R."/>
            <person name="Li L."/>
            <person name="Wei W."/>
            <person name="Wang X."/>
            <person name="Wang C."/>
            <person name="Huo Q."/>
            <person name="Li W."/>
            <person name="Guo W."/>
            <person name="Chen H."/>
            <person name="Chen S."/>
            <person name="Zhou L."/>
            <person name="Zhou L."/>
            <person name="Ni X."/>
            <person name="Tian J."/>
            <person name="Zhou Y."/>
            <person name="Sheng Y."/>
            <person name="Liu T."/>
            <person name="Pan Y."/>
            <person name="Xia L."/>
            <person name="Li J."/>
            <person name="Zhao F."/>
            <person name="Cao W."/>
        </authorList>
    </citation>
    <scope>NUCLEOTIDE SEQUENCE</scope>
    <source>
        <strain evidence="2">Rsan-2018</strain>
        <tissue evidence="2">Larvae</tissue>
    </source>
</reference>
<gene>
    <name evidence="2" type="ORF">HPB52_009961</name>
</gene>
<evidence type="ECO:0000313" key="2">
    <source>
        <dbReference type="EMBL" id="KAH7935575.1"/>
    </source>
</evidence>